<dbReference type="Proteomes" id="UP000521676">
    <property type="component" value="Unassembled WGS sequence"/>
</dbReference>
<dbReference type="GO" id="GO:0043814">
    <property type="term" value="F:phospholactate guanylyltransferase activity"/>
    <property type="evidence" value="ECO:0007669"/>
    <property type="project" value="UniProtKB-EC"/>
</dbReference>
<evidence type="ECO:0000256" key="4">
    <source>
        <dbReference type="ARBA" id="ARBA00023134"/>
    </source>
</evidence>
<dbReference type="PANTHER" id="PTHR40392">
    <property type="entry name" value="2-PHOSPHO-L-LACTATE GUANYLYLTRANSFERASE"/>
    <property type="match status" value="1"/>
</dbReference>
<keyword evidence="4" id="KW-0342">GTP-binding</keyword>
<dbReference type="EC" id="2.7.7.68" evidence="5"/>
<keyword evidence="8" id="KW-1185">Reference proteome</keyword>
<gene>
    <name evidence="5" type="primary">cofC</name>
    <name evidence="5" type="ORF">HXX08_02925</name>
    <name evidence="6" type="ORF">OZ401_002504</name>
</gene>
<organism evidence="5 7">
    <name type="scientific">Candidatus Chlorohelix allophototropha</name>
    <dbReference type="NCBI Taxonomy" id="3003348"/>
    <lineage>
        <taxon>Bacteria</taxon>
        <taxon>Bacillati</taxon>
        <taxon>Chloroflexota</taxon>
        <taxon>Chloroflexia</taxon>
        <taxon>Candidatus Chloroheliales</taxon>
        <taxon>Candidatus Chloroheliaceae</taxon>
        <taxon>Candidatus Chlorohelix</taxon>
    </lineage>
</organism>
<dbReference type="SUPFAM" id="SSF53448">
    <property type="entry name" value="Nucleotide-diphospho-sugar transferases"/>
    <property type="match status" value="1"/>
</dbReference>
<proteinExistence type="predicted"/>
<protein>
    <submittedName>
        <fullName evidence="5">2-phospho-L-lactate guanylyltransferase</fullName>
        <ecNumber evidence="5">2.7.7.68</ecNumber>
    </submittedName>
</protein>
<evidence type="ECO:0000313" key="6">
    <source>
        <dbReference type="EMBL" id="WJW66691.1"/>
    </source>
</evidence>
<evidence type="ECO:0000256" key="1">
    <source>
        <dbReference type="ARBA" id="ARBA00022679"/>
    </source>
</evidence>
<evidence type="ECO:0000256" key="2">
    <source>
        <dbReference type="ARBA" id="ARBA00022695"/>
    </source>
</evidence>
<evidence type="ECO:0000313" key="8">
    <source>
        <dbReference type="Proteomes" id="UP001431572"/>
    </source>
</evidence>
<keyword evidence="1 5" id="KW-0808">Transferase</keyword>
<keyword evidence="3" id="KW-0547">Nucleotide-binding</keyword>
<reference evidence="5 7" key="1">
    <citation type="submission" date="2020-06" db="EMBL/GenBank/DDBJ databases">
        <title>Anoxygenic phototrophic Chloroflexota member uses a Type I reaction center.</title>
        <authorList>
            <person name="Tsuji J.M."/>
            <person name="Shaw N.A."/>
            <person name="Nagashima S."/>
            <person name="Venkiteswaran J."/>
            <person name="Schiff S.L."/>
            <person name="Hanada S."/>
            <person name="Tank M."/>
            <person name="Neufeld J.D."/>
        </authorList>
    </citation>
    <scope>NUCLEOTIDE SEQUENCE [LARGE SCALE GENOMIC DNA]</scope>
    <source>
        <strain evidence="5">L227-S17</strain>
    </source>
</reference>
<evidence type="ECO:0000313" key="5">
    <source>
        <dbReference type="EMBL" id="NWJ44808.1"/>
    </source>
</evidence>
<evidence type="ECO:0000256" key="3">
    <source>
        <dbReference type="ARBA" id="ARBA00022741"/>
    </source>
</evidence>
<sequence length="221" mass="24601">MQNTLYTKPNIQVLVPVKPFSKGKSRIAPLLDLNHRTILARHLLLHTLSVLKDISALGFISGYNVVSADQEALRMGRFYGATSFEESSDGQEIGLNAALELAARQISNNTHCDALLILLADLPLLDIGVLHNFLLLQDTPFVAIAPDRLHKGTNALLLAPSELLDFSYSFGENSFALHLRKFHSCGLKNIRQCHIPELAYDLDTPEDFARLPQKWQTISVF</sequence>
<accession>A0A8T7LS30</accession>
<dbReference type="PANTHER" id="PTHR40392:SF1">
    <property type="entry name" value="2-PHOSPHO-L-LACTATE GUANYLYLTRANSFERASE"/>
    <property type="match status" value="1"/>
</dbReference>
<dbReference type="InterPro" id="IPR002835">
    <property type="entry name" value="CofC"/>
</dbReference>
<keyword evidence="2 5" id="KW-0548">Nucleotidyltransferase</keyword>
<dbReference type="InterPro" id="IPR029044">
    <property type="entry name" value="Nucleotide-diphossugar_trans"/>
</dbReference>
<dbReference type="NCBIfam" id="TIGR03552">
    <property type="entry name" value="F420_cofC"/>
    <property type="match status" value="1"/>
</dbReference>
<dbReference type="Gene3D" id="3.90.550.10">
    <property type="entry name" value="Spore Coat Polysaccharide Biosynthesis Protein SpsA, Chain A"/>
    <property type="match status" value="1"/>
</dbReference>
<dbReference type="GO" id="GO:0005525">
    <property type="term" value="F:GTP binding"/>
    <property type="evidence" value="ECO:0007669"/>
    <property type="project" value="UniProtKB-KW"/>
</dbReference>
<dbReference type="Proteomes" id="UP001431572">
    <property type="component" value="Chromosome 1"/>
</dbReference>
<name>A0A8T7LS30_9CHLR</name>
<dbReference type="AlphaFoldDB" id="A0A8T7LS30"/>
<dbReference type="EMBL" id="CP128399">
    <property type="protein sequence ID" value="WJW66691.1"/>
    <property type="molecule type" value="Genomic_DNA"/>
</dbReference>
<dbReference type="EMBL" id="JACATZ010000001">
    <property type="protein sequence ID" value="NWJ44808.1"/>
    <property type="molecule type" value="Genomic_DNA"/>
</dbReference>
<dbReference type="RefSeq" id="WP_341468585.1">
    <property type="nucleotide sequence ID" value="NZ_CP128399.1"/>
</dbReference>
<dbReference type="Pfam" id="PF01983">
    <property type="entry name" value="CofC"/>
    <property type="match status" value="1"/>
</dbReference>
<evidence type="ECO:0000313" key="7">
    <source>
        <dbReference type="Proteomes" id="UP000521676"/>
    </source>
</evidence>
<reference evidence="6" key="2">
    <citation type="journal article" date="2024" name="Nature">
        <title>Anoxygenic phototroph of the Chloroflexota uses a type I reaction centre.</title>
        <authorList>
            <person name="Tsuji J.M."/>
            <person name="Shaw N.A."/>
            <person name="Nagashima S."/>
            <person name="Venkiteswaran J.J."/>
            <person name="Schiff S.L."/>
            <person name="Watanabe T."/>
            <person name="Fukui M."/>
            <person name="Hanada S."/>
            <person name="Tank M."/>
            <person name="Neufeld J.D."/>
        </authorList>
    </citation>
    <scope>NUCLEOTIDE SEQUENCE</scope>
    <source>
        <strain evidence="6">L227-S17</strain>
    </source>
</reference>